<reference evidence="2 3" key="1">
    <citation type="journal article" date="2024" name="G3 (Bethesda)">
        <title>Genome assembly of Hibiscus sabdariffa L. provides insights into metabolisms of medicinal natural products.</title>
        <authorList>
            <person name="Kim T."/>
        </authorList>
    </citation>
    <scope>NUCLEOTIDE SEQUENCE [LARGE SCALE GENOMIC DNA]</scope>
    <source>
        <strain evidence="2">TK-2024</strain>
        <tissue evidence="2">Old leaves</tissue>
    </source>
</reference>
<sequence length="226" mass="25939">MDFEKMEQQRWKSQVERGGRSRSLGKQNSLGLPLALEKRASQNFHGGFAVFVNYVSKGFTLRSRAMKVVERANNRLMDGFKIKVFNDRNNWGRPWVARSTCIKEPKVQKLDHVVRAKGIDGRSYKEVLLSNVVPTKMVEEVVNSHVVAGNNLEFKVHSPNSVERMSLEIKEKGKEWLKKSLVGQIAAMYDANFVQQILVVEGFKVKVRKMRKLRVWVRVEGLPLEA</sequence>
<dbReference type="Proteomes" id="UP001396334">
    <property type="component" value="Unassembled WGS sequence"/>
</dbReference>
<keyword evidence="3" id="KW-1185">Reference proteome</keyword>
<feature type="compositionally biased region" description="Basic and acidic residues" evidence="1">
    <location>
        <begin position="1"/>
        <end position="19"/>
    </location>
</feature>
<protein>
    <recommendedName>
        <fullName evidence="4">DUF4283 domain-containing protein</fullName>
    </recommendedName>
</protein>
<evidence type="ECO:0000313" key="2">
    <source>
        <dbReference type="EMBL" id="KAK9024351.1"/>
    </source>
</evidence>
<evidence type="ECO:0000256" key="1">
    <source>
        <dbReference type="SAM" id="MobiDB-lite"/>
    </source>
</evidence>
<dbReference type="EMBL" id="JBBPBN010000015">
    <property type="protein sequence ID" value="KAK9024351.1"/>
    <property type="molecule type" value="Genomic_DNA"/>
</dbReference>
<organism evidence="2 3">
    <name type="scientific">Hibiscus sabdariffa</name>
    <name type="common">roselle</name>
    <dbReference type="NCBI Taxonomy" id="183260"/>
    <lineage>
        <taxon>Eukaryota</taxon>
        <taxon>Viridiplantae</taxon>
        <taxon>Streptophyta</taxon>
        <taxon>Embryophyta</taxon>
        <taxon>Tracheophyta</taxon>
        <taxon>Spermatophyta</taxon>
        <taxon>Magnoliopsida</taxon>
        <taxon>eudicotyledons</taxon>
        <taxon>Gunneridae</taxon>
        <taxon>Pentapetalae</taxon>
        <taxon>rosids</taxon>
        <taxon>malvids</taxon>
        <taxon>Malvales</taxon>
        <taxon>Malvaceae</taxon>
        <taxon>Malvoideae</taxon>
        <taxon>Hibiscus</taxon>
    </lineage>
</organism>
<gene>
    <name evidence="2" type="ORF">V6N11_004518</name>
</gene>
<proteinExistence type="predicted"/>
<accession>A0ABR2SH60</accession>
<name>A0ABR2SH60_9ROSI</name>
<evidence type="ECO:0000313" key="3">
    <source>
        <dbReference type="Proteomes" id="UP001396334"/>
    </source>
</evidence>
<comment type="caution">
    <text evidence="2">The sequence shown here is derived from an EMBL/GenBank/DDBJ whole genome shotgun (WGS) entry which is preliminary data.</text>
</comment>
<evidence type="ECO:0008006" key="4">
    <source>
        <dbReference type="Google" id="ProtNLM"/>
    </source>
</evidence>
<feature type="region of interest" description="Disordered" evidence="1">
    <location>
        <begin position="1"/>
        <end position="27"/>
    </location>
</feature>